<dbReference type="InterPro" id="IPR022776">
    <property type="entry name" value="TRM13/UPF0224_CHHC_Znf_dom"/>
</dbReference>
<feature type="domain" description="CHHC U11-48K-type" evidence="4">
    <location>
        <begin position="15"/>
        <end position="42"/>
    </location>
</feature>
<dbReference type="InterPro" id="IPR051591">
    <property type="entry name" value="UPF0224_FAM112_RNA_Proc"/>
</dbReference>
<sequence>MELEDDFDVLDPERLIQCPYNKHHRIRACRFPYHLVKCRKSYPEVAKELATCPFNARHLVPQADLSDHIMKCNDKGFIEQDIVNQSSGFQREQMNAVSTWQAPPCDEDWETESLEQSDSPFVWGMTNSGINSSSTTFEQKNCLPSRVRAPESLPYAVSWKGCKYCACAFGTVTSVDRGSC</sequence>
<evidence type="ECO:0000256" key="1">
    <source>
        <dbReference type="ARBA" id="ARBA00022723"/>
    </source>
</evidence>
<dbReference type="AlphaFoldDB" id="A0A8B9M2N3"/>
<dbReference type="Pfam" id="PF05253">
    <property type="entry name" value="zf-U11-48K"/>
    <property type="match status" value="2"/>
</dbReference>
<evidence type="ECO:0000313" key="6">
    <source>
        <dbReference type="Proteomes" id="UP000694541"/>
    </source>
</evidence>
<reference evidence="5" key="2">
    <citation type="submission" date="2025-09" db="UniProtKB">
        <authorList>
            <consortium name="Ensembl"/>
        </authorList>
    </citation>
    <scope>IDENTIFICATION</scope>
</reference>
<evidence type="ECO:0000259" key="4">
    <source>
        <dbReference type="PROSITE" id="PS51800"/>
    </source>
</evidence>
<reference evidence="5" key="1">
    <citation type="submission" date="2025-08" db="UniProtKB">
        <authorList>
            <consortium name="Ensembl"/>
        </authorList>
    </citation>
    <scope>IDENTIFICATION</scope>
</reference>
<dbReference type="GO" id="GO:0008270">
    <property type="term" value="F:zinc ion binding"/>
    <property type="evidence" value="ECO:0007669"/>
    <property type="project" value="UniProtKB-KW"/>
</dbReference>
<protein>
    <submittedName>
        <fullName evidence="5">Gametocyte specific factor 1</fullName>
    </submittedName>
</protein>
<keyword evidence="1" id="KW-0479">Metal-binding</keyword>
<keyword evidence="6" id="KW-1185">Reference proteome</keyword>
<dbReference type="SUPFAM" id="SSF57667">
    <property type="entry name" value="beta-beta-alpha zinc fingers"/>
    <property type="match status" value="2"/>
</dbReference>
<dbReference type="PANTHER" id="PTHR21402:SF5">
    <property type="entry name" value="GAMETOCYTE SPECIFIC FACTOR 1"/>
    <property type="match status" value="1"/>
</dbReference>
<keyword evidence="3" id="KW-0862">Zinc</keyword>
<proteinExistence type="predicted"/>
<dbReference type="PROSITE" id="PS51800">
    <property type="entry name" value="ZF_CHHC_U11_48K"/>
    <property type="match status" value="2"/>
</dbReference>
<dbReference type="Proteomes" id="UP000694541">
    <property type="component" value="Unplaced"/>
</dbReference>
<evidence type="ECO:0000256" key="3">
    <source>
        <dbReference type="ARBA" id="ARBA00022833"/>
    </source>
</evidence>
<keyword evidence="2" id="KW-0863">Zinc-finger</keyword>
<feature type="domain" description="CHHC U11-48K-type" evidence="4">
    <location>
        <begin position="49"/>
        <end position="76"/>
    </location>
</feature>
<accession>A0A8B9M2N3</accession>
<dbReference type="InterPro" id="IPR036236">
    <property type="entry name" value="Znf_C2H2_sf"/>
</dbReference>
<dbReference type="PANTHER" id="PTHR21402">
    <property type="entry name" value="GAMETOCYTE SPECIFIC FACTOR 1-RELATED"/>
    <property type="match status" value="1"/>
</dbReference>
<name>A0A8B9M2N3_9AVES</name>
<evidence type="ECO:0000256" key="2">
    <source>
        <dbReference type="ARBA" id="ARBA00022771"/>
    </source>
</evidence>
<dbReference type="Ensembl" id="ENSANIT00000001300.1">
    <property type="protein sequence ID" value="ENSANIP00000001268.1"/>
    <property type="gene ID" value="ENSANIG00000000936.1"/>
</dbReference>
<organism evidence="5 6">
    <name type="scientific">Accipiter nisus</name>
    <name type="common">Eurasian sparrowhawk</name>
    <dbReference type="NCBI Taxonomy" id="211598"/>
    <lineage>
        <taxon>Eukaryota</taxon>
        <taxon>Metazoa</taxon>
        <taxon>Chordata</taxon>
        <taxon>Craniata</taxon>
        <taxon>Vertebrata</taxon>
        <taxon>Euteleostomi</taxon>
        <taxon>Archelosauria</taxon>
        <taxon>Archosauria</taxon>
        <taxon>Dinosauria</taxon>
        <taxon>Saurischia</taxon>
        <taxon>Theropoda</taxon>
        <taxon>Coelurosauria</taxon>
        <taxon>Aves</taxon>
        <taxon>Neognathae</taxon>
        <taxon>Neoaves</taxon>
        <taxon>Telluraves</taxon>
        <taxon>Accipitrimorphae</taxon>
        <taxon>Accipitriformes</taxon>
        <taxon>Accipitridae</taxon>
        <taxon>Accipitrinae</taxon>
        <taxon>Accipiter</taxon>
    </lineage>
</organism>
<evidence type="ECO:0000313" key="5">
    <source>
        <dbReference type="Ensembl" id="ENSANIP00000001268.1"/>
    </source>
</evidence>